<dbReference type="RefSeq" id="WP_022159864.1">
    <property type="nucleotide sequence ID" value="NZ_CABJFF010000002.1"/>
</dbReference>
<reference evidence="1 2" key="1">
    <citation type="submission" date="2018-08" db="EMBL/GenBank/DDBJ databases">
        <title>A genome reference for cultivated species of the human gut microbiota.</title>
        <authorList>
            <person name="Zou Y."/>
            <person name="Xue W."/>
            <person name="Luo G."/>
        </authorList>
    </citation>
    <scope>NUCLEOTIDE SEQUENCE [LARGE SCALE GENOMIC DNA]</scope>
    <source>
        <strain evidence="1 2">AF16-14</strain>
    </source>
</reference>
<comment type="caution">
    <text evidence="1">The sequence shown here is derived from an EMBL/GenBank/DDBJ whole genome shotgun (WGS) entry which is preliminary data.</text>
</comment>
<accession>A0A412TSG4</accession>
<dbReference type="PROSITE" id="PS51257">
    <property type="entry name" value="PROKAR_LIPOPROTEIN"/>
    <property type="match status" value="1"/>
</dbReference>
<name>A0A412TSG4_9BACT</name>
<evidence type="ECO:0000313" key="1">
    <source>
        <dbReference type="EMBL" id="RGU56728.1"/>
    </source>
</evidence>
<sequence length="243" mass="27201">MKKGILLLLLISLGTVSCWGKERINRGIVKMTFVPKGQWFFGGTCSYSEMSQENYKLLVLKDWNGNGYQLAIKPFFGYMVKDDLGVGATFAYERSLFKVDNLNINLNEDLAFQIADYYILEHVYTASAFMRLFMNIEESKRFGLFNDVKLMFGGGQGKYINGKGDLLEGTYQTIFKTGLIYSPGIAVFINDYAAVEASIGVLGIQMKQVNQKTNGVHTGSFKNSSANFKIDLFSIGLGFSIYL</sequence>
<protein>
    <recommendedName>
        <fullName evidence="3">Outer membrane protein beta-barrel domain-containing protein</fullName>
    </recommendedName>
</protein>
<proteinExistence type="predicted"/>
<evidence type="ECO:0000313" key="2">
    <source>
        <dbReference type="Proteomes" id="UP000284243"/>
    </source>
</evidence>
<gene>
    <name evidence="1" type="ORF">DWW57_07590</name>
</gene>
<organism evidence="1 2">
    <name type="scientific">Odoribacter splanchnicus</name>
    <dbReference type="NCBI Taxonomy" id="28118"/>
    <lineage>
        <taxon>Bacteria</taxon>
        <taxon>Pseudomonadati</taxon>
        <taxon>Bacteroidota</taxon>
        <taxon>Bacteroidia</taxon>
        <taxon>Bacteroidales</taxon>
        <taxon>Odoribacteraceae</taxon>
        <taxon>Odoribacter</taxon>
    </lineage>
</organism>
<dbReference type="AlphaFoldDB" id="A0A412TSG4"/>
<dbReference type="Proteomes" id="UP000284243">
    <property type="component" value="Unassembled WGS sequence"/>
</dbReference>
<dbReference type="EMBL" id="QRYC01000008">
    <property type="protein sequence ID" value="RGU56728.1"/>
    <property type="molecule type" value="Genomic_DNA"/>
</dbReference>
<evidence type="ECO:0008006" key="3">
    <source>
        <dbReference type="Google" id="ProtNLM"/>
    </source>
</evidence>